<evidence type="ECO:0000313" key="1">
    <source>
        <dbReference type="EMBL" id="QJE72042.1"/>
    </source>
</evidence>
<proteinExistence type="predicted"/>
<evidence type="ECO:0000313" key="2">
    <source>
        <dbReference type="Proteomes" id="UP000501891"/>
    </source>
</evidence>
<dbReference type="AlphaFoldDB" id="A0A858R3V5"/>
<protein>
    <submittedName>
        <fullName evidence="1">Uncharacterized protein</fullName>
    </submittedName>
</protein>
<accession>A0A858R3V5</accession>
<organism evidence="1 2">
    <name type="scientific">Aerophototrophica crusticola</name>
    <dbReference type="NCBI Taxonomy" id="1709002"/>
    <lineage>
        <taxon>Bacteria</taxon>
        <taxon>Pseudomonadati</taxon>
        <taxon>Pseudomonadota</taxon>
        <taxon>Alphaproteobacteria</taxon>
        <taxon>Rhodospirillales</taxon>
        <taxon>Rhodospirillaceae</taxon>
        <taxon>Aerophototrophica</taxon>
    </lineage>
</organism>
<reference evidence="1" key="1">
    <citation type="submission" date="2020-04" db="EMBL/GenBank/DDBJ databases">
        <title>A desert anoxygenic phototrophic bacterium fixes CO2 using RubisCO under aerobic conditions.</title>
        <authorList>
            <person name="Tang K."/>
        </authorList>
    </citation>
    <scope>NUCLEOTIDE SEQUENCE [LARGE SCALE GENOMIC DNA]</scope>
    <source>
        <strain evidence="1">MIMtkB3</strain>
    </source>
</reference>
<sequence>MAILATTALQVATAAAYVVGRRGPLIAQAAVAPWSADHAELGRMVPEKVAAFASAATALALGVGLAQQAAAAHATAMVLAYAAGPTPVGFLALLGRTGSYNADSVARAVRTASEVLSPIHLSVTSNASRLAAARS</sequence>
<dbReference type="EMBL" id="CP051775">
    <property type="protein sequence ID" value="QJE72042.1"/>
    <property type="molecule type" value="Genomic_DNA"/>
</dbReference>
<keyword evidence="2" id="KW-1185">Reference proteome</keyword>
<dbReference type="KEGG" id="acru:HHL28_02025"/>
<name>A0A858R3V5_9PROT</name>
<dbReference type="Proteomes" id="UP000501891">
    <property type="component" value="Chromosome"/>
</dbReference>
<gene>
    <name evidence="1" type="ORF">HHL28_02025</name>
</gene>